<sequence>MPAQRSLTLWPQCDERPACKLSQAQSSRTAKPPSKLCNTTLEASIPSHCRFPTTIRIPPDAPTAHSVLRKLPQVPGHRLGTCDTCNQSIIPRPDHTPSTTQATCRECIILKEPTWGKRRKFCLCWFLLLLPDDTPTMRQELYCLYCVARLLPGMMIDRSVTTSYYCTHCRCGMDEAEVAGLPMQMILCQACVEERRESLLALRVQNVTLKTCWKCRFAINPAIISRTTTRPEEDDGGLCVICIDDHKHEKEREARDEACRKDIMVAKLDAPRLSATLRIVGGFEYICRICKNAQRDGSFRPDAICDSCIIRLWPRTDFVDINIQLYYCTRCRGDMFSPSGPQRSPVHSLGYAFSDGETYERGNVEKIKHADDGECEDSFQMKENVEQSHTDPVNLKLSLMHRRNGPLVILWQKLRQVITSRPHRLSPGGIRISSTDRTSPQLPVAISDSLTPMAARRMTAPLPYYYTTMHEIARAISATVFTDAFHFPCPPRHSIEQKVASMAAYTAVVTEGLFGWANSYRTLGARDFVGEKLEYRSTT</sequence>
<keyword evidence="2" id="KW-1185">Reference proteome</keyword>
<proteinExistence type="predicted"/>
<protein>
    <submittedName>
        <fullName evidence="1">Uncharacterized protein</fullName>
    </submittedName>
</protein>
<dbReference type="EMBL" id="MU007056">
    <property type="protein sequence ID" value="KAF2428052.1"/>
    <property type="molecule type" value="Genomic_DNA"/>
</dbReference>
<dbReference type="AlphaFoldDB" id="A0A9P4NMC0"/>
<dbReference type="Proteomes" id="UP000800235">
    <property type="component" value="Unassembled WGS sequence"/>
</dbReference>
<accession>A0A9P4NMC0</accession>
<reference evidence="1" key="1">
    <citation type="journal article" date="2020" name="Stud. Mycol.">
        <title>101 Dothideomycetes genomes: a test case for predicting lifestyles and emergence of pathogens.</title>
        <authorList>
            <person name="Haridas S."/>
            <person name="Albert R."/>
            <person name="Binder M."/>
            <person name="Bloem J."/>
            <person name="Labutti K."/>
            <person name="Salamov A."/>
            <person name="Andreopoulos B."/>
            <person name="Baker S."/>
            <person name="Barry K."/>
            <person name="Bills G."/>
            <person name="Bluhm B."/>
            <person name="Cannon C."/>
            <person name="Castanera R."/>
            <person name="Culley D."/>
            <person name="Daum C."/>
            <person name="Ezra D."/>
            <person name="Gonzalez J."/>
            <person name="Henrissat B."/>
            <person name="Kuo A."/>
            <person name="Liang C."/>
            <person name="Lipzen A."/>
            <person name="Lutzoni F."/>
            <person name="Magnuson J."/>
            <person name="Mondo S."/>
            <person name="Nolan M."/>
            <person name="Ohm R."/>
            <person name="Pangilinan J."/>
            <person name="Park H.-J."/>
            <person name="Ramirez L."/>
            <person name="Alfaro M."/>
            <person name="Sun H."/>
            <person name="Tritt A."/>
            <person name="Yoshinaga Y."/>
            <person name="Zwiers L.-H."/>
            <person name="Turgeon B."/>
            <person name="Goodwin S."/>
            <person name="Spatafora J."/>
            <person name="Crous P."/>
            <person name="Grigoriev I."/>
        </authorList>
    </citation>
    <scope>NUCLEOTIDE SEQUENCE</scope>
    <source>
        <strain evidence="1">CBS 130266</strain>
    </source>
</reference>
<evidence type="ECO:0000313" key="2">
    <source>
        <dbReference type="Proteomes" id="UP000800235"/>
    </source>
</evidence>
<organism evidence="1 2">
    <name type="scientific">Tothia fuscella</name>
    <dbReference type="NCBI Taxonomy" id="1048955"/>
    <lineage>
        <taxon>Eukaryota</taxon>
        <taxon>Fungi</taxon>
        <taxon>Dikarya</taxon>
        <taxon>Ascomycota</taxon>
        <taxon>Pezizomycotina</taxon>
        <taxon>Dothideomycetes</taxon>
        <taxon>Pleosporomycetidae</taxon>
        <taxon>Venturiales</taxon>
        <taxon>Cylindrosympodiaceae</taxon>
        <taxon>Tothia</taxon>
    </lineage>
</organism>
<comment type="caution">
    <text evidence="1">The sequence shown here is derived from an EMBL/GenBank/DDBJ whole genome shotgun (WGS) entry which is preliminary data.</text>
</comment>
<name>A0A9P4NMC0_9PEZI</name>
<gene>
    <name evidence="1" type="ORF">EJ08DRAFT_680693</name>
</gene>
<evidence type="ECO:0000313" key="1">
    <source>
        <dbReference type="EMBL" id="KAF2428052.1"/>
    </source>
</evidence>